<evidence type="ECO:0000256" key="4">
    <source>
        <dbReference type="ARBA" id="ARBA00023180"/>
    </source>
</evidence>
<organism evidence="7 8">
    <name type="scientific">Orchesella dallaii</name>
    <dbReference type="NCBI Taxonomy" id="48710"/>
    <lineage>
        <taxon>Eukaryota</taxon>
        <taxon>Metazoa</taxon>
        <taxon>Ecdysozoa</taxon>
        <taxon>Arthropoda</taxon>
        <taxon>Hexapoda</taxon>
        <taxon>Collembola</taxon>
        <taxon>Entomobryomorpha</taxon>
        <taxon>Entomobryoidea</taxon>
        <taxon>Orchesellidae</taxon>
        <taxon>Orchesellinae</taxon>
        <taxon>Orchesella</taxon>
    </lineage>
</organism>
<evidence type="ECO:0000259" key="6">
    <source>
        <dbReference type="Pfam" id="PF00135"/>
    </source>
</evidence>
<dbReference type="EC" id="3.1.1.-" evidence="5"/>
<evidence type="ECO:0000313" key="8">
    <source>
        <dbReference type="Proteomes" id="UP001642540"/>
    </source>
</evidence>
<dbReference type="InterPro" id="IPR029058">
    <property type="entry name" value="AB_hydrolase_fold"/>
</dbReference>
<gene>
    <name evidence="7" type="ORF">ODALV1_LOCUS4811</name>
</gene>
<comment type="caution">
    <text evidence="7">The sequence shown here is derived from an EMBL/GenBank/DDBJ whole genome shotgun (WGS) entry which is preliminary data.</text>
</comment>
<evidence type="ECO:0000256" key="5">
    <source>
        <dbReference type="RuleBase" id="RU361235"/>
    </source>
</evidence>
<dbReference type="PANTHER" id="PTHR43142">
    <property type="entry name" value="CARBOXYLIC ESTER HYDROLASE"/>
    <property type="match status" value="1"/>
</dbReference>
<keyword evidence="3 5" id="KW-0378">Hydrolase</keyword>
<evidence type="ECO:0000313" key="7">
    <source>
        <dbReference type="EMBL" id="CAL8081013.1"/>
    </source>
</evidence>
<keyword evidence="4" id="KW-0325">Glycoprotein</keyword>
<dbReference type="PROSITE" id="PS00122">
    <property type="entry name" value="CARBOXYLESTERASE_B_1"/>
    <property type="match status" value="1"/>
</dbReference>
<reference evidence="7 8" key="1">
    <citation type="submission" date="2024-08" db="EMBL/GenBank/DDBJ databases">
        <authorList>
            <person name="Cucini C."/>
            <person name="Frati F."/>
        </authorList>
    </citation>
    <scope>NUCLEOTIDE SEQUENCE [LARGE SCALE GENOMIC DNA]</scope>
</reference>
<protein>
    <recommendedName>
        <fullName evidence="5">Carboxylic ester hydrolase</fullName>
        <ecNumber evidence="5">3.1.1.-</ecNumber>
    </recommendedName>
</protein>
<dbReference type="PANTHER" id="PTHR43142:SF1">
    <property type="entry name" value="CARBOXYLIC ESTER HYDROLASE"/>
    <property type="match status" value="1"/>
</dbReference>
<feature type="domain" description="Carboxylesterase type B" evidence="6">
    <location>
        <begin position="28"/>
        <end position="556"/>
    </location>
</feature>
<dbReference type="Proteomes" id="UP001642540">
    <property type="component" value="Unassembled WGS sequence"/>
</dbReference>
<keyword evidence="8" id="KW-1185">Reference proteome</keyword>
<dbReference type="Pfam" id="PF00135">
    <property type="entry name" value="COesterase"/>
    <property type="match status" value="1"/>
</dbReference>
<dbReference type="InterPro" id="IPR002018">
    <property type="entry name" value="CarbesteraseB"/>
</dbReference>
<name>A0ABP1PX31_9HEXA</name>
<keyword evidence="2" id="KW-0719">Serine esterase</keyword>
<dbReference type="Gene3D" id="3.40.50.1820">
    <property type="entry name" value="alpha/beta hydrolase"/>
    <property type="match status" value="1"/>
</dbReference>
<dbReference type="EMBL" id="CAXLJM020000014">
    <property type="protein sequence ID" value="CAL8081013.1"/>
    <property type="molecule type" value="Genomic_DNA"/>
</dbReference>
<dbReference type="InterPro" id="IPR019826">
    <property type="entry name" value="Carboxylesterase_B_AS"/>
</dbReference>
<sequence>MLGLNSTLGFLLSWGLFTSDTPKIIGVTEFGKLEGKSSVGRDGRTIYEFVGLNYANPPLGDLRFRPPVAWNKSWDGVRDATNYGPKCKQFHLIGKFITGSEDCLYLNVYTHQYQKADEIPLEEDDLTPVIVYFHGGLFMHGSGEWYKPKYMLDSDIVLVTINYRVGAFGFLNLGAEGINGNMGLKDQVEALKWIQRNIRNFGGNPNLVTIMGESAGAACVHYHLLSPKSRGLFHRAISQSGNALVTWASQDNPEEQAFRFAAQMNCMKSSNKTKIAKCLRNADADKIAKSQRSASDILHHKHALYSPTIEKEGEDAFISALPQDIIKAGNITKVPWLVGVNSEEGLIYSAPILRNETIRSELNKNWTLWAPSLFRFDDEPNKDEIAEQIRTYYLGNASAEISMATLHNITTFLSDRSFFEGLHNSLLLHRGQHPVYPYVYAYEGKFSFAKVLFGMTFALPAAADVVVSRSWKWFLSNVLGRPETSYGVSHGDELPLIFNLPFQTELKEKGKTSGDYEMSKTLVSTWAAFAKDGIPPAIDGVEWPPLMNMNTNSNDVLLEETTLGTVIEDLTPSSDPIKFFKINRTCEIVDEPFHTRADFWSELNLLPYKVPGPEKQCESEVCEDNDLLSENELL</sequence>
<evidence type="ECO:0000256" key="3">
    <source>
        <dbReference type="ARBA" id="ARBA00022801"/>
    </source>
</evidence>
<evidence type="ECO:0000256" key="1">
    <source>
        <dbReference type="ARBA" id="ARBA00005964"/>
    </source>
</evidence>
<proteinExistence type="inferred from homology"/>
<dbReference type="SUPFAM" id="SSF53474">
    <property type="entry name" value="alpha/beta-Hydrolases"/>
    <property type="match status" value="1"/>
</dbReference>
<evidence type="ECO:0000256" key="2">
    <source>
        <dbReference type="ARBA" id="ARBA00022487"/>
    </source>
</evidence>
<accession>A0ABP1PX31</accession>
<comment type="similarity">
    <text evidence="1 5">Belongs to the type-B carboxylesterase/lipase family.</text>
</comment>